<comment type="caution">
    <text evidence="2">The sequence shown here is derived from an EMBL/GenBank/DDBJ whole genome shotgun (WGS) entry which is preliminary data.</text>
</comment>
<sequence length="174" mass="19254">MRCKKTIIISVTGFLALLVVFIYLTPFAGNIVANTRFEGYASSVGIRKIKEFPPLPSVTSGKTQIRVIQSSYCWGNLGCADYVRGNAMLKEIIPTPVNPEEDIKVSFANIPAPSGLDIHQFVDKKSMKIPMKYGSFSAPKEKGVYYYGIFAFWTTDDGKFSKGDTSSVFAIEVR</sequence>
<gene>
    <name evidence="2" type="ORF">GQF01_00435</name>
</gene>
<accession>A0A6L8UTB7</accession>
<protein>
    <submittedName>
        <fullName evidence="2">Uncharacterized protein</fullName>
    </submittedName>
</protein>
<feature type="transmembrane region" description="Helical" evidence="1">
    <location>
        <begin position="7"/>
        <end position="28"/>
    </location>
</feature>
<keyword evidence="1" id="KW-0472">Membrane</keyword>
<keyword evidence="1" id="KW-0812">Transmembrane</keyword>
<proteinExistence type="predicted"/>
<dbReference type="AlphaFoldDB" id="A0A6L8UTB7"/>
<keyword evidence="1" id="KW-1133">Transmembrane helix</keyword>
<evidence type="ECO:0000313" key="2">
    <source>
        <dbReference type="EMBL" id="MZQ80622.1"/>
    </source>
</evidence>
<reference evidence="2 3" key="1">
    <citation type="submission" date="2019-12" db="EMBL/GenBank/DDBJ databases">
        <title>Paenibacillus sp. nov. sp. isolated from soil.</title>
        <authorList>
            <person name="Kim J."/>
            <person name="Jeong S.E."/>
            <person name="Jung H.S."/>
            <person name="Jeon C.O."/>
        </authorList>
    </citation>
    <scope>NUCLEOTIDE SEQUENCE [LARGE SCALE GENOMIC DNA]</scope>
    <source>
        <strain evidence="2 3">5J-6</strain>
    </source>
</reference>
<name>A0A6L8UTB7_9BACL</name>
<dbReference type="Proteomes" id="UP000481087">
    <property type="component" value="Unassembled WGS sequence"/>
</dbReference>
<dbReference type="EMBL" id="WTUZ01000001">
    <property type="protein sequence ID" value="MZQ80622.1"/>
    <property type="molecule type" value="Genomic_DNA"/>
</dbReference>
<evidence type="ECO:0000313" key="3">
    <source>
        <dbReference type="Proteomes" id="UP000481087"/>
    </source>
</evidence>
<organism evidence="2 3">
    <name type="scientific">Paenibacillus silvestris</name>
    <dbReference type="NCBI Taxonomy" id="2606219"/>
    <lineage>
        <taxon>Bacteria</taxon>
        <taxon>Bacillati</taxon>
        <taxon>Bacillota</taxon>
        <taxon>Bacilli</taxon>
        <taxon>Bacillales</taxon>
        <taxon>Paenibacillaceae</taxon>
        <taxon>Paenibacillus</taxon>
    </lineage>
</organism>
<keyword evidence="3" id="KW-1185">Reference proteome</keyword>
<evidence type="ECO:0000256" key="1">
    <source>
        <dbReference type="SAM" id="Phobius"/>
    </source>
</evidence>
<dbReference type="RefSeq" id="WP_161404704.1">
    <property type="nucleotide sequence ID" value="NZ_WTUZ01000001.1"/>
</dbReference>